<dbReference type="Gene3D" id="1.10.40.30">
    <property type="entry name" value="Fumarase/aspartase (C-terminal domain)"/>
    <property type="match status" value="1"/>
</dbReference>
<reference evidence="7 8" key="1">
    <citation type="submission" date="2018-07" db="EMBL/GenBank/DDBJ databases">
        <title>Freshwater and sediment microbial communities from various areas in North America, analyzing microbe dynamics in response to fracking.</title>
        <authorList>
            <person name="Lamendella R."/>
        </authorList>
    </citation>
    <scope>NUCLEOTIDE SEQUENCE [LARGE SCALE GENOMIC DNA]</scope>
    <source>
        <strain evidence="7 8">160A</strain>
    </source>
</reference>
<keyword evidence="5 7" id="KW-0456">Lyase</keyword>
<evidence type="ECO:0000256" key="5">
    <source>
        <dbReference type="HAMAP-Rule" id="MF_00006"/>
    </source>
</evidence>
<comment type="catalytic activity">
    <reaction evidence="1 5">
        <text>2-(N(omega)-L-arginino)succinate = fumarate + L-arginine</text>
        <dbReference type="Rhea" id="RHEA:24020"/>
        <dbReference type="ChEBI" id="CHEBI:29806"/>
        <dbReference type="ChEBI" id="CHEBI:32682"/>
        <dbReference type="ChEBI" id="CHEBI:57472"/>
        <dbReference type="EC" id="4.3.2.1"/>
    </reaction>
</comment>
<dbReference type="PRINTS" id="PR00145">
    <property type="entry name" value="ARGSUCLYASE"/>
</dbReference>
<protein>
    <recommendedName>
        <fullName evidence="3 5">Argininosuccinate lyase</fullName>
        <shortName evidence="5">ASAL</shortName>
        <ecNumber evidence="3 5">4.3.2.1</ecNumber>
    </recommendedName>
    <alternativeName>
        <fullName evidence="5">Arginosuccinase</fullName>
    </alternativeName>
</protein>
<comment type="subcellular location">
    <subcellularLocation>
        <location evidence="5">Cytoplasm</location>
    </subcellularLocation>
</comment>
<dbReference type="Pfam" id="PF00206">
    <property type="entry name" value="Lyase_1"/>
    <property type="match status" value="1"/>
</dbReference>
<dbReference type="UniPathway" id="UPA00068">
    <property type="reaction ID" value="UER00114"/>
</dbReference>
<dbReference type="CDD" id="cd01359">
    <property type="entry name" value="Argininosuccinate_lyase"/>
    <property type="match status" value="1"/>
</dbReference>
<evidence type="ECO:0000256" key="2">
    <source>
        <dbReference type="ARBA" id="ARBA00004941"/>
    </source>
</evidence>
<dbReference type="AlphaFoldDB" id="A0A2T0XT11"/>
<evidence type="ECO:0000313" key="8">
    <source>
        <dbReference type="Proteomes" id="UP000252733"/>
    </source>
</evidence>
<accession>A0A2T0XT11</accession>
<dbReference type="STRING" id="1168289.GCA_000259075_01557"/>
<evidence type="ECO:0000259" key="6">
    <source>
        <dbReference type="Pfam" id="PF00206"/>
    </source>
</evidence>
<evidence type="ECO:0000313" key="7">
    <source>
        <dbReference type="EMBL" id="RCW39513.1"/>
    </source>
</evidence>
<gene>
    <name evidence="5" type="primary">argH</name>
    <name evidence="7" type="ORF">DFO77_101284</name>
</gene>
<dbReference type="PRINTS" id="PR00149">
    <property type="entry name" value="FUMRATELYASE"/>
</dbReference>
<dbReference type="EC" id="4.3.2.1" evidence="3 5"/>
<dbReference type="NCBIfam" id="TIGR00838">
    <property type="entry name" value="argH"/>
    <property type="match status" value="1"/>
</dbReference>
<dbReference type="RefSeq" id="WP_106151386.1">
    <property type="nucleotide sequence ID" value="NZ_PVTS01000001.1"/>
</dbReference>
<dbReference type="InterPro" id="IPR024083">
    <property type="entry name" value="Fumarase/histidase_N"/>
</dbReference>
<feature type="domain" description="Fumarate lyase N-terminal" evidence="6">
    <location>
        <begin position="10"/>
        <end position="299"/>
    </location>
</feature>
<comment type="similarity">
    <text evidence="5">Belongs to the lyase 1 family. Argininosuccinate lyase subfamily.</text>
</comment>
<dbReference type="Gene3D" id="1.10.275.10">
    <property type="entry name" value="Fumarase/aspartase (N-terminal domain)"/>
    <property type="match status" value="1"/>
</dbReference>
<keyword evidence="4 5" id="KW-0055">Arginine biosynthesis</keyword>
<dbReference type="InterPro" id="IPR020557">
    <property type="entry name" value="Fumarate_lyase_CS"/>
</dbReference>
<keyword evidence="5" id="KW-0028">Amino-acid biosynthesis</keyword>
<organism evidence="7 8">
    <name type="scientific">Marinilabilia salmonicolor</name>
    <dbReference type="NCBI Taxonomy" id="989"/>
    <lineage>
        <taxon>Bacteria</taxon>
        <taxon>Pseudomonadati</taxon>
        <taxon>Bacteroidota</taxon>
        <taxon>Bacteroidia</taxon>
        <taxon>Marinilabiliales</taxon>
        <taxon>Marinilabiliaceae</taxon>
        <taxon>Marinilabilia</taxon>
    </lineage>
</organism>
<dbReference type="GO" id="GO:0042450">
    <property type="term" value="P:L-arginine biosynthetic process via ornithine"/>
    <property type="evidence" value="ECO:0007669"/>
    <property type="project" value="UniProtKB-UniRule"/>
</dbReference>
<dbReference type="InterPro" id="IPR000362">
    <property type="entry name" value="Fumarate_lyase_fam"/>
</dbReference>
<dbReference type="InterPro" id="IPR022761">
    <property type="entry name" value="Fumarate_lyase_N"/>
</dbReference>
<dbReference type="SUPFAM" id="SSF48557">
    <property type="entry name" value="L-aspartase-like"/>
    <property type="match status" value="1"/>
</dbReference>
<sequence>MKLWDKGIDTDKKIESFTIGKDRELDLFLAPFDIAGTMAHSMMLKEVGLLSEEDLQALIPELKKMYKNAQEGGFEIEEGIEDVHSQVELLLTRELGDTGKKVHSGRSRNDQVLLDLKLFARDGIMKVTRAVEDLFDVLQKRSDAHKDDLLPGYTHLQVAMPSSFGLWFGAYAESLVDDLHFLQAAWRVVNQNPLGAAAGYGNSFPLDRGLTTRLLGFDDLSYNVVYAQMGRGKMERLVAMALSSIASTLSRLAMDACLYMSQNFGFVKLPDAFTTGSSIMPHKKNPDVFELLRARCNKLMDVPNQIAMITGNLPSGYFRDMQITKEVFIPAFEDVLSCIDLMTTAVSKMEISKDIMKDERYKYAFSVEEVNRRVLSGMTFRDAYKQVGMEIEKGEFLPDTSVVNHTHEGSIGNLCNAEIKDKMKQVVAGFQFERVQDAMNKLLT</sequence>
<keyword evidence="8" id="KW-1185">Reference proteome</keyword>
<dbReference type="Gene3D" id="1.20.200.10">
    <property type="entry name" value="Fumarase/aspartase (Central domain)"/>
    <property type="match status" value="1"/>
</dbReference>
<keyword evidence="5" id="KW-0963">Cytoplasm</keyword>
<evidence type="ECO:0000256" key="3">
    <source>
        <dbReference type="ARBA" id="ARBA00012338"/>
    </source>
</evidence>
<dbReference type="InterPro" id="IPR008948">
    <property type="entry name" value="L-Aspartase-like"/>
</dbReference>
<dbReference type="GO" id="GO:0004056">
    <property type="term" value="F:argininosuccinate lyase activity"/>
    <property type="evidence" value="ECO:0007669"/>
    <property type="project" value="UniProtKB-UniRule"/>
</dbReference>
<dbReference type="PANTHER" id="PTHR43814">
    <property type="entry name" value="ARGININOSUCCINATE LYASE"/>
    <property type="match status" value="1"/>
</dbReference>
<dbReference type="HAMAP" id="MF_00006">
    <property type="entry name" value="Arg_succ_lyase"/>
    <property type="match status" value="1"/>
</dbReference>
<dbReference type="GO" id="GO:0005829">
    <property type="term" value="C:cytosol"/>
    <property type="evidence" value="ECO:0007669"/>
    <property type="project" value="TreeGrafter"/>
</dbReference>
<comment type="pathway">
    <text evidence="2 5">Amino-acid biosynthesis; L-arginine biosynthesis; L-arginine from L-ornithine and carbamoyl phosphate: step 3/3.</text>
</comment>
<evidence type="ECO:0000256" key="1">
    <source>
        <dbReference type="ARBA" id="ARBA00000985"/>
    </source>
</evidence>
<comment type="caution">
    <text evidence="7">The sequence shown here is derived from an EMBL/GenBank/DDBJ whole genome shotgun (WGS) entry which is preliminary data.</text>
</comment>
<dbReference type="EMBL" id="QPIZ01000001">
    <property type="protein sequence ID" value="RCW39513.1"/>
    <property type="molecule type" value="Genomic_DNA"/>
</dbReference>
<dbReference type="PROSITE" id="PS00163">
    <property type="entry name" value="FUMARATE_LYASES"/>
    <property type="match status" value="1"/>
</dbReference>
<dbReference type="PANTHER" id="PTHR43814:SF1">
    <property type="entry name" value="ARGININOSUCCINATE LYASE"/>
    <property type="match status" value="1"/>
</dbReference>
<dbReference type="Proteomes" id="UP000252733">
    <property type="component" value="Unassembled WGS sequence"/>
</dbReference>
<name>A0A2T0XT11_9BACT</name>
<evidence type="ECO:0000256" key="4">
    <source>
        <dbReference type="ARBA" id="ARBA00022571"/>
    </source>
</evidence>
<proteinExistence type="inferred from homology"/>
<dbReference type="OrthoDB" id="9769623at2"/>
<dbReference type="InterPro" id="IPR009049">
    <property type="entry name" value="Argininosuccinate_lyase"/>
</dbReference>